<evidence type="ECO:0000313" key="1">
    <source>
        <dbReference type="EMBL" id="KAJ2967095.1"/>
    </source>
</evidence>
<proteinExistence type="predicted"/>
<dbReference type="Proteomes" id="UP001143910">
    <property type="component" value="Unassembled WGS sequence"/>
</dbReference>
<comment type="caution">
    <text evidence="1">The sequence shown here is derived from an EMBL/GenBank/DDBJ whole genome shotgun (WGS) entry which is preliminary data.</text>
</comment>
<gene>
    <name evidence="1" type="ORF">NQ176_g9835</name>
</gene>
<name>A0ACC1MJI0_9HYPO</name>
<organism evidence="1 2">
    <name type="scientific">Zarea fungicola</name>
    <dbReference type="NCBI Taxonomy" id="93591"/>
    <lineage>
        <taxon>Eukaryota</taxon>
        <taxon>Fungi</taxon>
        <taxon>Dikarya</taxon>
        <taxon>Ascomycota</taxon>
        <taxon>Pezizomycotina</taxon>
        <taxon>Sordariomycetes</taxon>
        <taxon>Hypocreomycetidae</taxon>
        <taxon>Hypocreales</taxon>
        <taxon>Cordycipitaceae</taxon>
        <taxon>Zarea</taxon>
    </lineage>
</organism>
<protein>
    <submittedName>
        <fullName evidence="1">Uncharacterized protein</fullName>
    </submittedName>
</protein>
<reference evidence="1" key="1">
    <citation type="submission" date="2022-08" db="EMBL/GenBank/DDBJ databases">
        <title>Genome Sequence of Lecanicillium fungicola.</title>
        <authorList>
            <person name="Buettner E."/>
        </authorList>
    </citation>
    <scope>NUCLEOTIDE SEQUENCE</scope>
    <source>
        <strain evidence="1">Babe33</strain>
    </source>
</reference>
<dbReference type="EMBL" id="JANJQO010002404">
    <property type="protein sequence ID" value="KAJ2967095.1"/>
    <property type="molecule type" value="Genomic_DNA"/>
</dbReference>
<keyword evidence="2" id="KW-1185">Reference proteome</keyword>
<evidence type="ECO:0000313" key="2">
    <source>
        <dbReference type="Proteomes" id="UP001143910"/>
    </source>
</evidence>
<accession>A0ACC1MJI0</accession>
<sequence length="301" mass="32968">MSLTNVPIEPRQPGSPIFVVEPSAAHTHTILLHHGLGPNGEKFGSELLDTGVASSGHKLAELLPHVRFVFPTAKRRRSSAFGRSILTQWFDIARLEEPSYRQECQLQGLAESATEIMVIMGDELRRVPPQNLIIGGLSQGCAMSLAVLLCLDGPVGGFIGMSGYFAYESGINMVLADDDLGDFDPFSNSDKMHADEKCVKAQVFERDLLCLDAMDESSAERTAYRTPVFLGHGGADEKVPVLLGEAAATVMRSAGYNVNWKCYQEQGHWYKIPDEIDDIIEFIARIGWKIQLQGAEDTTAA</sequence>